<feature type="domain" description="GGDEF" evidence="2">
    <location>
        <begin position="190"/>
        <end position="324"/>
    </location>
</feature>
<sequence length="348" mass="37598">MSAIFDTLCPMHARLGAHGHIVHAGPTLQRIHPEGDLRGRRFLELFEMRRPVTGQSMEALRAAAGLPLRLRLRQPPGLALKGVLVALGPDSAVGPEGGALVNLSFAIALPDAVRAFDLTRADFAATDLAVEMLYLIEAKTMTMEALHKANLRLQGGKTEAEAKAFTDTLTGLGNRRLLDRVTSRMIAGERDFALMSLDLDFFKAVNDSLGHAAGDHVLRAAAQAMLEETRSDDTVLRFGGDEFMLILAGMTRRAEVDEFARRLIARLEVPIVYEGETCRISASIGAVLSRDSDAPDIDAMMAKADAALYAAKQSGRGRHVLYDPKTPPVMQAKATQRRADTSPAGPPP</sequence>
<dbReference type="AlphaFoldDB" id="A0A1X6Y870"/>
<keyword evidence="3" id="KW-0548">Nucleotidyltransferase</keyword>
<organism evidence="3 4">
    <name type="scientific">Roseovarius halotolerans</name>
    <dbReference type="NCBI Taxonomy" id="505353"/>
    <lineage>
        <taxon>Bacteria</taxon>
        <taxon>Pseudomonadati</taxon>
        <taxon>Pseudomonadota</taxon>
        <taxon>Alphaproteobacteria</taxon>
        <taxon>Rhodobacterales</taxon>
        <taxon>Roseobacteraceae</taxon>
        <taxon>Roseovarius</taxon>
    </lineage>
</organism>
<evidence type="ECO:0000313" key="3">
    <source>
        <dbReference type="EMBL" id="SLN13507.1"/>
    </source>
</evidence>
<dbReference type="NCBIfam" id="TIGR00254">
    <property type="entry name" value="GGDEF"/>
    <property type="match status" value="1"/>
</dbReference>
<dbReference type="GO" id="GO:0052621">
    <property type="term" value="F:diguanylate cyclase activity"/>
    <property type="evidence" value="ECO:0007669"/>
    <property type="project" value="UniProtKB-EC"/>
</dbReference>
<dbReference type="InterPro" id="IPR029787">
    <property type="entry name" value="Nucleotide_cyclase"/>
</dbReference>
<dbReference type="Gene3D" id="3.30.70.270">
    <property type="match status" value="1"/>
</dbReference>
<dbReference type="SUPFAM" id="SSF55073">
    <property type="entry name" value="Nucleotide cyclase"/>
    <property type="match status" value="1"/>
</dbReference>
<name>A0A1X6Y870_9RHOB</name>
<dbReference type="CDD" id="cd01949">
    <property type="entry name" value="GGDEF"/>
    <property type="match status" value="1"/>
</dbReference>
<dbReference type="PROSITE" id="PS50887">
    <property type="entry name" value="GGDEF"/>
    <property type="match status" value="1"/>
</dbReference>
<feature type="region of interest" description="Disordered" evidence="1">
    <location>
        <begin position="319"/>
        <end position="348"/>
    </location>
</feature>
<dbReference type="InterPro" id="IPR052163">
    <property type="entry name" value="DGC-Regulatory_Protein"/>
</dbReference>
<dbReference type="PANTHER" id="PTHR46663:SF4">
    <property type="entry name" value="DIGUANYLATE CYCLASE DGCT-RELATED"/>
    <property type="match status" value="1"/>
</dbReference>
<dbReference type="Proteomes" id="UP000193207">
    <property type="component" value="Unassembled WGS sequence"/>
</dbReference>
<proteinExistence type="predicted"/>
<dbReference type="InterPro" id="IPR000160">
    <property type="entry name" value="GGDEF_dom"/>
</dbReference>
<keyword evidence="3" id="KW-0808">Transferase</keyword>
<dbReference type="InterPro" id="IPR042463">
    <property type="entry name" value="HNOB_dom_associated_sf"/>
</dbReference>
<dbReference type="EC" id="2.7.7.65" evidence="3"/>
<evidence type="ECO:0000256" key="1">
    <source>
        <dbReference type="SAM" id="MobiDB-lite"/>
    </source>
</evidence>
<keyword evidence="4" id="KW-1185">Reference proteome</keyword>
<protein>
    <submittedName>
        <fullName evidence="3">Putative diguanylate cyclase YegE</fullName>
        <ecNumber evidence="3">2.7.7.65</ecNumber>
    </submittedName>
</protein>
<dbReference type="EMBL" id="FWFU01000001">
    <property type="protein sequence ID" value="SLN13507.1"/>
    <property type="molecule type" value="Genomic_DNA"/>
</dbReference>
<gene>
    <name evidence="3" type="primary">yegE</name>
    <name evidence="3" type="ORF">ROH8110_00249</name>
</gene>
<dbReference type="InterPro" id="IPR043128">
    <property type="entry name" value="Rev_trsase/Diguanyl_cyclase"/>
</dbReference>
<dbReference type="RefSeq" id="WP_245962779.1">
    <property type="nucleotide sequence ID" value="NZ_FWFU01000001.1"/>
</dbReference>
<accession>A0A1X6Y870</accession>
<dbReference type="Pfam" id="PF00990">
    <property type="entry name" value="GGDEF"/>
    <property type="match status" value="1"/>
</dbReference>
<evidence type="ECO:0000259" key="2">
    <source>
        <dbReference type="PROSITE" id="PS50887"/>
    </source>
</evidence>
<dbReference type="PANTHER" id="PTHR46663">
    <property type="entry name" value="DIGUANYLATE CYCLASE DGCT-RELATED"/>
    <property type="match status" value="1"/>
</dbReference>
<dbReference type="Gene3D" id="3.30.450.260">
    <property type="entry name" value="Haem NO binding associated domain"/>
    <property type="match status" value="1"/>
</dbReference>
<dbReference type="SMART" id="SM00267">
    <property type="entry name" value="GGDEF"/>
    <property type="match status" value="1"/>
</dbReference>
<reference evidence="3 4" key="1">
    <citation type="submission" date="2017-03" db="EMBL/GenBank/DDBJ databases">
        <authorList>
            <person name="Afonso C.L."/>
            <person name="Miller P.J."/>
            <person name="Scott M.A."/>
            <person name="Spackman E."/>
            <person name="Goraichik I."/>
            <person name="Dimitrov K.M."/>
            <person name="Suarez D.L."/>
            <person name="Swayne D.E."/>
        </authorList>
    </citation>
    <scope>NUCLEOTIDE SEQUENCE [LARGE SCALE GENOMIC DNA]</scope>
    <source>
        <strain evidence="3 4">CECT 8110</strain>
    </source>
</reference>
<evidence type="ECO:0000313" key="4">
    <source>
        <dbReference type="Proteomes" id="UP000193207"/>
    </source>
</evidence>